<feature type="compositionally biased region" description="Basic and acidic residues" evidence="1">
    <location>
        <begin position="1"/>
        <end position="16"/>
    </location>
</feature>
<protein>
    <submittedName>
        <fullName evidence="2">Uncharacterized protein</fullName>
    </submittedName>
</protein>
<evidence type="ECO:0000313" key="3">
    <source>
        <dbReference type="Proteomes" id="UP000285596"/>
    </source>
</evidence>
<dbReference type="AlphaFoldDB" id="A0A423UZC3"/>
<dbReference type="Proteomes" id="UP000285596">
    <property type="component" value="Unassembled WGS sequence"/>
</dbReference>
<evidence type="ECO:0000256" key="1">
    <source>
        <dbReference type="SAM" id="MobiDB-lite"/>
    </source>
</evidence>
<dbReference type="EMBL" id="QWFA01000071">
    <property type="protein sequence ID" value="ROV67681.1"/>
    <property type="molecule type" value="Genomic_DNA"/>
</dbReference>
<sequence>MAGRGDRRREAERGTYAERNGNFCPDDLAALLRKAPEETRARVVRETVSVSTRLPGQRKEMGHRIVRAPGGDD</sequence>
<comment type="caution">
    <text evidence="2">The sequence shown here is derived from an EMBL/GenBank/DDBJ whole genome shotgun (WGS) entry which is preliminary data.</text>
</comment>
<reference evidence="2 3" key="1">
    <citation type="submission" date="2018-08" db="EMBL/GenBank/DDBJ databases">
        <title>Streptomyces globisporus 1912-4Crt, whole genome shotgun sequence.</title>
        <authorList>
            <person name="Matselyukh B."/>
        </authorList>
    </citation>
    <scope>NUCLEOTIDE SEQUENCE [LARGE SCALE GENOMIC DNA]</scope>
    <source>
        <strain evidence="2 3">1912-4Crt</strain>
    </source>
</reference>
<organism evidence="2 3">
    <name type="scientific">Streptomyces globisporus</name>
    <dbReference type="NCBI Taxonomy" id="1908"/>
    <lineage>
        <taxon>Bacteria</taxon>
        <taxon>Bacillati</taxon>
        <taxon>Actinomycetota</taxon>
        <taxon>Actinomycetes</taxon>
        <taxon>Kitasatosporales</taxon>
        <taxon>Streptomycetaceae</taxon>
        <taxon>Streptomyces</taxon>
    </lineage>
</organism>
<feature type="region of interest" description="Disordered" evidence="1">
    <location>
        <begin position="44"/>
        <end position="73"/>
    </location>
</feature>
<proteinExistence type="predicted"/>
<name>A0A423UZC3_STRGL</name>
<gene>
    <name evidence="2" type="ORF">D3105_15495</name>
</gene>
<evidence type="ECO:0000313" key="2">
    <source>
        <dbReference type="EMBL" id="ROV67681.1"/>
    </source>
</evidence>
<feature type="region of interest" description="Disordered" evidence="1">
    <location>
        <begin position="1"/>
        <end position="21"/>
    </location>
</feature>
<dbReference type="RefSeq" id="WP_118903783.1">
    <property type="nucleotide sequence ID" value="NZ_QWFA01000071.1"/>
</dbReference>
<accession>A0A423UZC3</accession>